<dbReference type="SUPFAM" id="SSF47005">
    <property type="entry name" value="Peripheral subunit-binding domain of 2-oxo acid dehydrogenase complex"/>
    <property type="match status" value="1"/>
</dbReference>
<evidence type="ECO:0000259" key="12">
    <source>
        <dbReference type="PROSITE" id="PS50968"/>
    </source>
</evidence>
<dbReference type="Gene3D" id="4.10.320.10">
    <property type="entry name" value="E3-binding domain"/>
    <property type="match status" value="1"/>
</dbReference>
<feature type="region of interest" description="Disordered" evidence="11">
    <location>
        <begin position="118"/>
        <end position="140"/>
    </location>
</feature>
<dbReference type="PROSITE" id="PS51826">
    <property type="entry name" value="PSBD"/>
    <property type="match status" value="1"/>
</dbReference>
<dbReference type="Pfam" id="PF00364">
    <property type="entry name" value="Biotin_lipoyl"/>
    <property type="match status" value="1"/>
</dbReference>
<dbReference type="GO" id="GO:0005759">
    <property type="term" value="C:mitochondrial matrix"/>
    <property type="evidence" value="ECO:0007669"/>
    <property type="project" value="UniProtKB-SubCell"/>
</dbReference>
<dbReference type="Pfam" id="PF02817">
    <property type="entry name" value="E3_binding"/>
    <property type="match status" value="1"/>
</dbReference>
<gene>
    <name evidence="14" type="ORF">TSAR_000728</name>
</gene>
<dbReference type="EC" id="2.3.1.-" evidence="10"/>
<evidence type="ECO:0000256" key="6">
    <source>
        <dbReference type="ARBA" id="ARBA00022946"/>
    </source>
</evidence>
<dbReference type="InterPro" id="IPR023213">
    <property type="entry name" value="CAT-like_dom_sf"/>
</dbReference>
<dbReference type="GO" id="GO:0031405">
    <property type="term" value="F:lipoic acid binding"/>
    <property type="evidence" value="ECO:0007669"/>
    <property type="project" value="TreeGrafter"/>
</dbReference>
<comment type="cofactor">
    <cofactor evidence="1 10">
        <name>(R)-lipoate</name>
        <dbReference type="ChEBI" id="CHEBI:83088"/>
    </cofactor>
</comment>
<dbReference type="Gene3D" id="3.30.559.10">
    <property type="entry name" value="Chloramphenicol acetyltransferase-like domain"/>
    <property type="match status" value="1"/>
</dbReference>
<dbReference type="Pfam" id="PF00198">
    <property type="entry name" value="2-oxoacid_dh"/>
    <property type="match status" value="1"/>
</dbReference>
<evidence type="ECO:0000256" key="1">
    <source>
        <dbReference type="ARBA" id="ARBA00001938"/>
    </source>
</evidence>
<sequence>MAFAALRLTRFALGNGGGVSSASRAARLISLTSLRHGKLVAYKLADIGEGIREVTVKEWFVKPGDKVSQFDDICEVQSDKASVTITSRYDGVVKKLHYEIEQSCLVGDALVDIELETNHDPTENESEKKSQQDEEPKKLDAAAEVAEWSIGKVLTTPAVRKIARENKVDLVKVQATGRDGRVLKEDVLAYLGQIDRTAQSKAEPPKPQVARTSEKKYAKHMWKSMTQSLTIPHFVYSDEYDVSKLVKLRAELKEAFAKESLSLSYMPFFVKAVSQSLQRYPELNAWIDEKNEGLDIRKEHNISLAMDTPGGLVVPNIKNVQDLSILEIAKELNRLQALGKKASIPLADLTAGTFSLSNIGIVGGTYTKPVILSPQVVIGALGKIQRLPRFDEQDNVIAVNILSVSWAADHRVVDGVTMAKFSQLWKHYVENPSHLLVGL</sequence>
<keyword evidence="4 10" id="KW-0808">Transferase</keyword>
<dbReference type="PANTHER" id="PTHR43178:SF5">
    <property type="entry name" value="LIPOAMIDE ACYLTRANSFERASE COMPONENT OF BRANCHED-CHAIN ALPHA-KETO ACID DEHYDROGENASE COMPLEX, MITOCHONDRIAL"/>
    <property type="match status" value="1"/>
</dbReference>
<evidence type="ECO:0000256" key="3">
    <source>
        <dbReference type="ARBA" id="ARBA00007317"/>
    </source>
</evidence>
<evidence type="ECO:0000256" key="4">
    <source>
        <dbReference type="ARBA" id="ARBA00022679"/>
    </source>
</evidence>
<dbReference type="InterPro" id="IPR003016">
    <property type="entry name" value="2-oxoA_DH_lipoyl-BS"/>
</dbReference>
<dbReference type="InterPro" id="IPR000089">
    <property type="entry name" value="Biotin_lipoyl"/>
</dbReference>
<accession>A0A232F7A6</accession>
<dbReference type="InterPro" id="IPR036625">
    <property type="entry name" value="E3-bd_dom_sf"/>
</dbReference>
<evidence type="ECO:0000256" key="7">
    <source>
        <dbReference type="ARBA" id="ARBA00023128"/>
    </source>
</evidence>
<evidence type="ECO:0000256" key="8">
    <source>
        <dbReference type="ARBA" id="ARBA00023315"/>
    </source>
</evidence>
<dbReference type="PROSITE" id="PS50968">
    <property type="entry name" value="BIOTINYL_LIPOYL"/>
    <property type="match status" value="1"/>
</dbReference>
<dbReference type="SUPFAM" id="SSF52777">
    <property type="entry name" value="CoA-dependent acyltransferases"/>
    <property type="match status" value="1"/>
</dbReference>
<evidence type="ECO:0000256" key="11">
    <source>
        <dbReference type="SAM" id="MobiDB-lite"/>
    </source>
</evidence>
<dbReference type="SUPFAM" id="SSF51230">
    <property type="entry name" value="Single hybrid motif"/>
    <property type="match status" value="1"/>
</dbReference>
<comment type="similarity">
    <text evidence="3 10">Belongs to the 2-oxoacid dehydrogenase family.</text>
</comment>
<dbReference type="InterPro" id="IPR001078">
    <property type="entry name" value="2-oxoacid_DH_actylTfrase"/>
</dbReference>
<comment type="catalytic activity">
    <reaction evidence="9">
        <text>N(6)-[(R)-dihydrolipoyl]-L-lysyl-[protein] + 2-methylpropanoyl-CoA = N(6)-[(R)-S(8)-2-methylpropanoyldihydrolipoyl]-L-lysyl-[protein] + CoA</text>
        <dbReference type="Rhea" id="RHEA:18865"/>
        <dbReference type="Rhea" id="RHEA-COMP:10475"/>
        <dbReference type="Rhea" id="RHEA-COMP:10497"/>
        <dbReference type="ChEBI" id="CHEBI:57287"/>
        <dbReference type="ChEBI" id="CHEBI:57338"/>
        <dbReference type="ChEBI" id="CHEBI:83100"/>
        <dbReference type="ChEBI" id="CHEBI:83142"/>
        <dbReference type="EC" id="2.3.1.168"/>
    </reaction>
    <physiologicalReaction direction="left-to-right" evidence="9">
        <dbReference type="Rhea" id="RHEA:18866"/>
    </physiologicalReaction>
</comment>
<reference evidence="14 15" key="1">
    <citation type="journal article" date="2017" name="Curr. Biol.">
        <title>The Evolution of Venom by Co-option of Single-Copy Genes.</title>
        <authorList>
            <person name="Martinson E.O."/>
            <person name="Mrinalini"/>
            <person name="Kelkar Y.D."/>
            <person name="Chang C.H."/>
            <person name="Werren J.H."/>
        </authorList>
    </citation>
    <scope>NUCLEOTIDE SEQUENCE [LARGE SCALE GENOMIC DNA]</scope>
    <source>
        <strain evidence="14 15">Alberta</strain>
        <tissue evidence="14">Whole body</tissue>
    </source>
</reference>
<dbReference type="OrthoDB" id="202158at2759"/>
<dbReference type="CDD" id="cd06849">
    <property type="entry name" value="lipoyl_domain"/>
    <property type="match status" value="1"/>
</dbReference>
<organism evidence="14 15">
    <name type="scientific">Trichomalopsis sarcophagae</name>
    <dbReference type="NCBI Taxonomy" id="543379"/>
    <lineage>
        <taxon>Eukaryota</taxon>
        <taxon>Metazoa</taxon>
        <taxon>Ecdysozoa</taxon>
        <taxon>Arthropoda</taxon>
        <taxon>Hexapoda</taxon>
        <taxon>Insecta</taxon>
        <taxon>Pterygota</taxon>
        <taxon>Neoptera</taxon>
        <taxon>Endopterygota</taxon>
        <taxon>Hymenoptera</taxon>
        <taxon>Apocrita</taxon>
        <taxon>Proctotrupomorpha</taxon>
        <taxon>Chalcidoidea</taxon>
        <taxon>Pteromalidae</taxon>
        <taxon>Pteromalinae</taxon>
        <taxon>Trichomalopsis</taxon>
    </lineage>
</organism>
<keyword evidence="5 10" id="KW-0450">Lipoyl</keyword>
<evidence type="ECO:0000256" key="5">
    <source>
        <dbReference type="ARBA" id="ARBA00022823"/>
    </source>
</evidence>
<dbReference type="FunFam" id="3.30.559.10:FF:000027">
    <property type="entry name" value="Dihydrolipoamide acetyltransferase component of pyruvate dehydrogenase complex"/>
    <property type="match status" value="1"/>
</dbReference>
<evidence type="ECO:0000256" key="9">
    <source>
        <dbReference type="ARBA" id="ARBA00051775"/>
    </source>
</evidence>
<dbReference type="FunFam" id="4.10.320.10:FF:000002">
    <property type="entry name" value="Dihydrolipoamide acetyltransferase component of pyruvate dehydrogenase complex"/>
    <property type="match status" value="1"/>
</dbReference>
<evidence type="ECO:0000256" key="2">
    <source>
        <dbReference type="ARBA" id="ARBA00004305"/>
    </source>
</evidence>
<keyword evidence="6" id="KW-0809">Transit peptide</keyword>
<feature type="domain" description="Peripheral subunit-binding (PSBD)" evidence="13">
    <location>
        <begin position="154"/>
        <end position="191"/>
    </location>
</feature>
<feature type="domain" description="Lipoyl-binding" evidence="12">
    <location>
        <begin position="39"/>
        <end position="114"/>
    </location>
</feature>
<dbReference type="FunFam" id="2.40.50.100:FF:000013">
    <property type="entry name" value="Dihydrolipoamide acetyltransferase component of pyruvate dehydrogenase complex"/>
    <property type="match status" value="1"/>
</dbReference>
<comment type="subcellular location">
    <subcellularLocation>
        <location evidence="2">Mitochondrion matrix</location>
    </subcellularLocation>
</comment>
<dbReference type="InterPro" id="IPR011053">
    <property type="entry name" value="Single_hybrid_motif"/>
</dbReference>
<evidence type="ECO:0000313" key="15">
    <source>
        <dbReference type="Proteomes" id="UP000215335"/>
    </source>
</evidence>
<dbReference type="PANTHER" id="PTHR43178">
    <property type="entry name" value="DIHYDROLIPOAMIDE ACETYLTRANSFERASE COMPONENT OF PYRUVATE DEHYDROGENASE COMPLEX"/>
    <property type="match status" value="1"/>
</dbReference>
<dbReference type="EMBL" id="NNAY01000823">
    <property type="protein sequence ID" value="OXU26328.1"/>
    <property type="molecule type" value="Genomic_DNA"/>
</dbReference>
<dbReference type="GO" id="GO:0016407">
    <property type="term" value="F:acetyltransferase activity"/>
    <property type="evidence" value="ECO:0007669"/>
    <property type="project" value="TreeGrafter"/>
</dbReference>
<dbReference type="AlphaFoldDB" id="A0A232F7A6"/>
<evidence type="ECO:0000259" key="13">
    <source>
        <dbReference type="PROSITE" id="PS51826"/>
    </source>
</evidence>
<keyword evidence="15" id="KW-1185">Reference proteome</keyword>
<dbReference type="PROSITE" id="PS00189">
    <property type="entry name" value="LIPOYL"/>
    <property type="match status" value="1"/>
</dbReference>
<protein>
    <recommendedName>
        <fullName evidence="10">Dihydrolipoamide acetyltransferase component of pyruvate dehydrogenase complex</fullName>
        <ecNumber evidence="10">2.3.1.-</ecNumber>
    </recommendedName>
</protein>
<keyword evidence="8 10" id="KW-0012">Acyltransferase</keyword>
<dbReference type="InterPro" id="IPR050743">
    <property type="entry name" value="2-oxoacid_DH_E2_comp"/>
</dbReference>
<dbReference type="GO" id="GO:0043754">
    <property type="term" value="F:dihydrolipoamide branched chain acyltransferase activity"/>
    <property type="evidence" value="ECO:0007669"/>
    <property type="project" value="UniProtKB-EC"/>
</dbReference>
<name>A0A232F7A6_9HYME</name>
<evidence type="ECO:0000313" key="14">
    <source>
        <dbReference type="EMBL" id="OXU26328.1"/>
    </source>
</evidence>
<dbReference type="STRING" id="543379.A0A232F7A6"/>
<dbReference type="Gene3D" id="2.40.50.100">
    <property type="match status" value="1"/>
</dbReference>
<dbReference type="Proteomes" id="UP000215335">
    <property type="component" value="Unassembled WGS sequence"/>
</dbReference>
<comment type="caution">
    <text evidence="14">The sequence shown here is derived from an EMBL/GenBank/DDBJ whole genome shotgun (WGS) entry which is preliminary data.</text>
</comment>
<dbReference type="GO" id="GO:0005829">
    <property type="term" value="C:cytosol"/>
    <property type="evidence" value="ECO:0007669"/>
    <property type="project" value="UniProtKB-ARBA"/>
</dbReference>
<evidence type="ECO:0000256" key="10">
    <source>
        <dbReference type="RuleBase" id="RU003423"/>
    </source>
</evidence>
<dbReference type="InterPro" id="IPR004167">
    <property type="entry name" value="PSBD"/>
</dbReference>
<keyword evidence="7" id="KW-0496">Mitochondrion</keyword>
<proteinExistence type="inferred from homology"/>